<name>A0AAF0YLC0_9STAP</name>
<dbReference type="PANTHER" id="PTHR21016">
    <property type="entry name" value="BETA-AMYLOID BINDING PROTEIN-RELATED"/>
    <property type="match status" value="1"/>
</dbReference>
<evidence type="ECO:0000313" key="7">
    <source>
        <dbReference type="EMBL" id="WOS95529.1"/>
    </source>
</evidence>
<feature type="transmembrane region" description="Helical" evidence="5">
    <location>
        <begin position="75"/>
        <end position="93"/>
    </location>
</feature>
<evidence type="ECO:0000256" key="5">
    <source>
        <dbReference type="SAM" id="Phobius"/>
    </source>
</evidence>
<evidence type="ECO:0000259" key="6">
    <source>
        <dbReference type="Pfam" id="PF05154"/>
    </source>
</evidence>
<accession>A0AAF0YLC0</accession>
<dbReference type="InterPro" id="IPR050932">
    <property type="entry name" value="TM2D1-3-like"/>
</dbReference>
<keyword evidence="8" id="KW-1185">Reference proteome</keyword>
<feature type="transmembrane region" description="Helical" evidence="5">
    <location>
        <begin position="50"/>
        <end position="69"/>
    </location>
</feature>
<comment type="subcellular location">
    <subcellularLocation>
        <location evidence="1">Membrane</location>
        <topology evidence="1">Multi-pass membrane protein</topology>
    </subcellularLocation>
</comment>
<evidence type="ECO:0000256" key="3">
    <source>
        <dbReference type="ARBA" id="ARBA00022989"/>
    </source>
</evidence>
<reference evidence="7 8" key="2">
    <citation type="submission" date="2023-10" db="EMBL/GenBank/DDBJ databases">
        <authorList>
            <person name="Choi B."/>
        </authorList>
    </citation>
    <scope>NUCLEOTIDE SEQUENCE [LARGE SCALE GENOMIC DNA]</scope>
    <source>
        <strain evidence="7 8">UMB0959</strain>
    </source>
</reference>
<dbReference type="AlphaFoldDB" id="A0AAF0YLC0"/>
<protein>
    <submittedName>
        <fullName evidence="7">TM2 domain-containing protein</fullName>
    </submittedName>
</protein>
<dbReference type="EMBL" id="CP136964">
    <property type="protein sequence ID" value="WOS95529.1"/>
    <property type="molecule type" value="Genomic_DNA"/>
</dbReference>
<evidence type="ECO:0000256" key="4">
    <source>
        <dbReference type="ARBA" id="ARBA00023136"/>
    </source>
</evidence>
<dbReference type="Pfam" id="PF05154">
    <property type="entry name" value="TM2"/>
    <property type="match status" value="1"/>
</dbReference>
<feature type="domain" description="TM2" evidence="6">
    <location>
        <begin position="20"/>
        <end position="66"/>
    </location>
</feature>
<dbReference type="RefSeq" id="WP_052327269.1">
    <property type="nucleotide sequence ID" value="NZ_CABKSY010000058.1"/>
</dbReference>
<dbReference type="PANTHER" id="PTHR21016:SF25">
    <property type="entry name" value="TM2 DOMAIN-CONTAINING PROTEIN DDB_G0277895-RELATED"/>
    <property type="match status" value="1"/>
</dbReference>
<evidence type="ECO:0000256" key="1">
    <source>
        <dbReference type="ARBA" id="ARBA00004141"/>
    </source>
</evidence>
<gene>
    <name evidence="7" type="ORF">CJ229_005355</name>
</gene>
<dbReference type="Proteomes" id="UP000243626">
    <property type="component" value="Chromosome"/>
</dbReference>
<keyword evidence="3 5" id="KW-1133">Transmembrane helix</keyword>
<evidence type="ECO:0000313" key="8">
    <source>
        <dbReference type="Proteomes" id="UP000243626"/>
    </source>
</evidence>
<dbReference type="InterPro" id="IPR007829">
    <property type="entry name" value="TM2"/>
</dbReference>
<dbReference type="GO" id="GO:0016020">
    <property type="term" value="C:membrane"/>
    <property type="evidence" value="ECO:0007669"/>
    <property type="project" value="UniProtKB-SubCell"/>
</dbReference>
<keyword evidence="4 5" id="KW-0472">Membrane</keyword>
<proteinExistence type="predicted"/>
<evidence type="ECO:0000256" key="2">
    <source>
        <dbReference type="ARBA" id="ARBA00022692"/>
    </source>
</evidence>
<sequence length="110" mass="12647">MRNLTVDQKLYIEQYVSNEKKSLIVAYILWFFLGAVGAHRFYVGKTITGILMIVVLIISGILTLVTFGLATAVTMLPITIWWVIDAVLVIFMIKNYNRRLRREALRSIAR</sequence>
<organism evidence="7 8">
    <name type="scientific">Nosocomiicoccus massiliensis</name>
    <dbReference type="NCBI Taxonomy" id="1232430"/>
    <lineage>
        <taxon>Bacteria</taxon>
        <taxon>Bacillati</taxon>
        <taxon>Bacillota</taxon>
        <taxon>Bacilli</taxon>
        <taxon>Bacillales</taxon>
        <taxon>Staphylococcaceae</taxon>
        <taxon>Nosocomiicoccus</taxon>
    </lineage>
</organism>
<reference evidence="8" key="1">
    <citation type="submission" date="2017-09" db="EMBL/GenBank/DDBJ databases">
        <title>Bacterial strain isolated from the female urinary microbiota.</title>
        <authorList>
            <person name="Thomas-White K."/>
            <person name="Kumar N."/>
            <person name="Forster S."/>
            <person name="Putonti C."/>
            <person name="Lawley T."/>
            <person name="Wolfe A.J."/>
        </authorList>
    </citation>
    <scope>NUCLEOTIDE SEQUENCE [LARGE SCALE GENOMIC DNA]</scope>
    <source>
        <strain evidence="8">UMB0959</strain>
    </source>
</reference>
<dbReference type="KEGG" id="nmy:CJ229_005355"/>
<feature type="transmembrane region" description="Helical" evidence="5">
    <location>
        <begin position="24"/>
        <end position="43"/>
    </location>
</feature>
<keyword evidence="2 5" id="KW-0812">Transmembrane</keyword>